<comment type="catalytic activity">
    <reaction evidence="9 10">
        <text>L-glutamyl-tRNA(Gln) + L-glutamine + ATP + H2O = L-glutaminyl-tRNA(Gln) + L-glutamate + ADP + phosphate + H(+)</text>
        <dbReference type="Rhea" id="RHEA:17521"/>
        <dbReference type="Rhea" id="RHEA-COMP:9681"/>
        <dbReference type="Rhea" id="RHEA-COMP:9684"/>
        <dbReference type="ChEBI" id="CHEBI:15377"/>
        <dbReference type="ChEBI" id="CHEBI:15378"/>
        <dbReference type="ChEBI" id="CHEBI:29985"/>
        <dbReference type="ChEBI" id="CHEBI:30616"/>
        <dbReference type="ChEBI" id="CHEBI:43474"/>
        <dbReference type="ChEBI" id="CHEBI:58359"/>
        <dbReference type="ChEBI" id="CHEBI:78520"/>
        <dbReference type="ChEBI" id="CHEBI:78521"/>
        <dbReference type="ChEBI" id="CHEBI:456216"/>
    </reaction>
</comment>
<dbReference type="AlphaFoldDB" id="A0A532UQW1"/>
<evidence type="ECO:0000313" key="12">
    <source>
        <dbReference type="EMBL" id="TKJ37303.1"/>
    </source>
</evidence>
<dbReference type="EMBL" id="NJBO01000033">
    <property type="protein sequence ID" value="TKJ37303.1"/>
    <property type="molecule type" value="Genomic_DNA"/>
</dbReference>
<evidence type="ECO:0000256" key="1">
    <source>
        <dbReference type="ARBA" id="ARBA00005306"/>
    </source>
</evidence>
<dbReference type="SMART" id="SM00845">
    <property type="entry name" value="GatB_Yqey"/>
    <property type="match status" value="1"/>
</dbReference>
<dbReference type="Pfam" id="PF02637">
    <property type="entry name" value="GatB_Yqey"/>
    <property type="match status" value="1"/>
</dbReference>
<dbReference type="SUPFAM" id="SSF89095">
    <property type="entry name" value="GatB/YqeY motif"/>
    <property type="match status" value="1"/>
</dbReference>
<gene>
    <name evidence="10" type="primary">gatB</name>
    <name evidence="12" type="ORF">CEE36_11095</name>
</gene>
<evidence type="ECO:0000256" key="4">
    <source>
        <dbReference type="ARBA" id="ARBA00022741"/>
    </source>
</evidence>
<dbReference type="GO" id="GO:0070681">
    <property type="term" value="P:glutaminyl-tRNAGln biosynthesis via transamidation"/>
    <property type="evidence" value="ECO:0007669"/>
    <property type="project" value="TreeGrafter"/>
</dbReference>
<comment type="catalytic activity">
    <reaction evidence="8 10">
        <text>L-aspartyl-tRNA(Asn) + L-glutamine + ATP + H2O = L-asparaginyl-tRNA(Asn) + L-glutamate + ADP + phosphate + 2 H(+)</text>
        <dbReference type="Rhea" id="RHEA:14513"/>
        <dbReference type="Rhea" id="RHEA-COMP:9674"/>
        <dbReference type="Rhea" id="RHEA-COMP:9677"/>
        <dbReference type="ChEBI" id="CHEBI:15377"/>
        <dbReference type="ChEBI" id="CHEBI:15378"/>
        <dbReference type="ChEBI" id="CHEBI:29985"/>
        <dbReference type="ChEBI" id="CHEBI:30616"/>
        <dbReference type="ChEBI" id="CHEBI:43474"/>
        <dbReference type="ChEBI" id="CHEBI:58359"/>
        <dbReference type="ChEBI" id="CHEBI:78515"/>
        <dbReference type="ChEBI" id="CHEBI:78516"/>
        <dbReference type="ChEBI" id="CHEBI:456216"/>
    </reaction>
</comment>
<dbReference type="InterPro" id="IPR018027">
    <property type="entry name" value="Asn/Gln_amidotransferase"/>
</dbReference>
<dbReference type="NCBIfam" id="NF004014">
    <property type="entry name" value="PRK05477.1-4"/>
    <property type="match status" value="1"/>
</dbReference>
<reference evidence="12 13" key="1">
    <citation type="submission" date="2017-06" db="EMBL/GenBank/DDBJ databases">
        <title>Novel microbial phyla capable of carbon fixation and sulfur reduction in deep-sea sediments.</title>
        <authorList>
            <person name="Huang J."/>
            <person name="Baker B."/>
            <person name="Wang Y."/>
        </authorList>
    </citation>
    <scope>NUCLEOTIDE SEQUENCE [LARGE SCALE GENOMIC DNA]</scope>
    <source>
        <strain evidence="12">B3_TA06</strain>
    </source>
</reference>
<feature type="domain" description="Asn/Gln amidotransferase" evidence="11">
    <location>
        <begin position="333"/>
        <end position="480"/>
    </location>
</feature>
<comment type="subunit">
    <text evidence="2 10">Heterotrimer of A, B and C subunits.</text>
</comment>
<evidence type="ECO:0000256" key="3">
    <source>
        <dbReference type="ARBA" id="ARBA00022598"/>
    </source>
</evidence>
<sequence>MQNLWSLPMQSKDYEIIIGLEVHAQLATSSKMFCRCEVDVDAAPNTKVCPICLGLPGILPQTNDQAIKLGIRAALALGCKINLESRWARKHYFSPDLPKGYQITQYERPLATGGALELPGMNSNVRIRRLHLEEDAGKLIHSSRETLVDFNRCGVPLAEIVTEPDISSVEEADTYLKELRLVLRSLGVSDAEMERGHFRCEPNISVRPRGQEKLGVRSEIKNLNSFKAVREGIQRAVKDQIEWLEQGEKIVQTTYLWDEKLRELKPMRAKETAADYRYFPEPDLPPLILAGSEIAEIKSTLPDLPAVKRKKLIEAGLSEQDAEVLVAEPEWEDYFQKLLDASASIKEASTWLLNEARGIMAERKETLADFKVPVKELASLIKLLRDGKLTRPAAKDLLAAMADKGRGAAELMEELDLGSVSDEGLLEETARKVIEENPDVVERYHKGKTNVIGFLVGQCMKKLRGKADPNAVREILLKSLQKSK</sequence>
<dbReference type="GO" id="GO:0016740">
    <property type="term" value="F:transferase activity"/>
    <property type="evidence" value="ECO:0007669"/>
    <property type="project" value="UniProtKB-KW"/>
</dbReference>
<evidence type="ECO:0000256" key="9">
    <source>
        <dbReference type="ARBA" id="ARBA00047913"/>
    </source>
</evidence>
<dbReference type="InterPro" id="IPR023168">
    <property type="entry name" value="GatB_Yqey_C_2"/>
</dbReference>
<dbReference type="PROSITE" id="PS01234">
    <property type="entry name" value="GATB"/>
    <property type="match status" value="1"/>
</dbReference>
<comment type="function">
    <text evidence="7 10">Allows the formation of correctly charged Asn-tRNA(Asn) or Gln-tRNA(Gln) through the transamidation of misacylated Asp-tRNA(Asn) or Glu-tRNA(Gln) in organisms which lack either or both of asparaginyl-tRNA or glutaminyl-tRNA synthetases. The reaction takes place in the presence of glutamine and ATP through an activated phospho-Asp-tRNA(Asn) or phospho-Glu-tRNA(Gln).</text>
</comment>
<dbReference type="Pfam" id="PF02934">
    <property type="entry name" value="GatB_N"/>
    <property type="match status" value="1"/>
</dbReference>
<keyword evidence="3 10" id="KW-0436">Ligase</keyword>
<keyword evidence="12" id="KW-0808">Transferase</keyword>
<dbReference type="GO" id="GO:0006412">
    <property type="term" value="P:translation"/>
    <property type="evidence" value="ECO:0007669"/>
    <property type="project" value="UniProtKB-UniRule"/>
</dbReference>
<dbReference type="InterPro" id="IPR004413">
    <property type="entry name" value="GatB"/>
</dbReference>
<proteinExistence type="inferred from homology"/>
<dbReference type="InterPro" id="IPR006075">
    <property type="entry name" value="Asn/Gln-tRNA_Trfase_suB/E_cat"/>
</dbReference>
<dbReference type="HAMAP" id="MF_00121">
    <property type="entry name" value="GatB"/>
    <property type="match status" value="1"/>
</dbReference>
<dbReference type="GO" id="GO:0050567">
    <property type="term" value="F:glutaminyl-tRNA synthase (glutamine-hydrolyzing) activity"/>
    <property type="evidence" value="ECO:0007669"/>
    <property type="project" value="UniProtKB-UniRule"/>
</dbReference>
<dbReference type="Proteomes" id="UP000317778">
    <property type="component" value="Unassembled WGS sequence"/>
</dbReference>
<dbReference type="PANTHER" id="PTHR11659:SF0">
    <property type="entry name" value="GLUTAMYL-TRNA(GLN) AMIDOTRANSFERASE SUBUNIT B, MITOCHONDRIAL"/>
    <property type="match status" value="1"/>
</dbReference>
<protein>
    <recommendedName>
        <fullName evidence="10">Aspartyl/glutamyl-tRNA(Asn/Gln) amidotransferase subunit B</fullName>
        <shortName evidence="10">Asp/Glu-ADT subunit B</shortName>
        <ecNumber evidence="10">6.3.5.-</ecNumber>
    </recommendedName>
</protein>
<accession>A0A532UQW1</accession>
<comment type="caution">
    <text evidence="12">The sequence shown here is derived from an EMBL/GenBank/DDBJ whole genome shotgun (WGS) entry which is preliminary data.</text>
</comment>
<evidence type="ECO:0000259" key="11">
    <source>
        <dbReference type="SMART" id="SM00845"/>
    </source>
</evidence>
<dbReference type="NCBIfam" id="TIGR00133">
    <property type="entry name" value="gatB"/>
    <property type="match status" value="1"/>
</dbReference>
<dbReference type="PANTHER" id="PTHR11659">
    <property type="entry name" value="GLUTAMYL-TRNA GLN AMIDOTRANSFERASE SUBUNIT B MITOCHONDRIAL AND PROKARYOTIC PET112-RELATED"/>
    <property type="match status" value="1"/>
</dbReference>
<keyword evidence="5 10" id="KW-0067">ATP-binding</keyword>
<evidence type="ECO:0000256" key="7">
    <source>
        <dbReference type="ARBA" id="ARBA00024799"/>
    </source>
</evidence>
<dbReference type="FunFam" id="1.10.10.410:FF:000001">
    <property type="entry name" value="Aspartyl/glutamyl-tRNA(Asn/Gln) amidotransferase subunit B"/>
    <property type="match status" value="1"/>
</dbReference>
<evidence type="ECO:0000313" key="13">
    <source>
        <dbReference type="Proteomes" id="UP000317778"/>
    </source>
</evidence>
<dbReference type="Gene3D" id="1.10.10.410">
    <property type="match status" value="1"/>
</dbReference>
<keyword evidence="4 10" id="KW-0547">Nucleotide-binding</keyword>
<evidence type="ECO:0000256" key="2">
    <source>
        <dbReference type="ARBA" id="ARBA00011123"/>
    </source>
</evidence>
<dbReference type="GO" id="GO:0005524">
    <property type="term" value="F:ATP binding"/>
    <property type="evidence" value="ECO:0007669"/>
    <property type="project" value="UniProtKB-KW"/>
</dbReference>
<organism evidence="12 13">
    <name type="scientific">candidate division TA06 bacterium B3_TA06</name>
    <dbReference type="NCBI Taxonomy" id="2012487"/>
    <lineage>
        <taxon>Bacteria</taxon>
        <taxon>Bacteria division TA06</taxon>
    </lineage>
</organism>
<evidence type="ECO:0000256" key="10">
    <source>
        <dbReference type="HAMAP-Rule" id="MF_00121"/>
    </source>
</evidence>
<name>A0A532UQW1_UNCT6</name>
<dbReference type="NCBIfam" id="NF004012">
    <property type="entry name" value="PRK05477.1-2"/>
    <property type="match status" value="1"/>
</dbReference>
<dbReference type="EC" id="6.3.5.-" evidence="10"/>
<dbReference type="SUPFAM" id="SSF55931">
    <property type="entry name" value="Glutamine synthetase/guanido kinase"/>
    <property type="match status" value="1"/>
</dbReference>
<comment type="similarity">
    <text evidence="1 10">Belongs to the GatB/GatE family. GatB subfamily.</text>
</comment>
<dbReference type="InterPro" id="IPR017959">
    <property type="entry name" value="Asn/Gln-tRNA_amidoTrfase_suB/E"/>
</dbReference>
<dbReference type="InterPro" id="IPR017958">
    <property type="entry name" value="Gln-tRNA_amidoTrfase_suB_CS"/>
</dbReference>
<evidence type="ECO:0000256" key="8">
    <source>
        <dbReference type="ARBA" id="ARBA00047380"/>
    </source>
</evidence>
<keyword evidence="6 10" id="KW-0648">Protein biosynthesis</keyword>
<dbReference type="InterPro" id="IPR014746">
    <property type="entry name" value="Gln_synth/guanido_kin_cat_dom"/>
</dbReference>
<evidence type="ECO:0000256" key="6">
    <source>
        <dbReference type="ARBA" id="ARBA00022917"/>
    </source>
</evidence>
<dbReference type="GO" id="GO:0050566">
    <property type="term" value="F:asparaginyl-tRNA synthase (glutamine-hydrolyzing) activity"/>
    <property type="evidence" value="ECO:0007669"/>
    <property type="project" value="RHEA"/>
</dbReference>
<evidence type="ECO:0000256" key="5">
    <source>
        <dbReference type="ARBA" id="ARBA00022840"/>
    </source>
</evidence>
<dbReference type="InterPro" id="IPR003789">
    <property type="entry name" value="Asn/Gln_tRNA_amidoTrase-B-like"/>
</dbReference>